<dbReference type="Proteomes" id="UP000199651">
    <property type="component" value="Unassembled WGS sequence"/>
</dbReference>
<evidence type="ECO:0000313" key="2">
    <source>
        <dbReference type="EMBL" id="SDP11487.1"/>
    </source>
</evidence>
<dbReference type="AlphaFoldDB" id="A0A1H0Q216"/>
<dbReference type="EMBL" id="FNJB01000006">
    <property type="protein sequence ID" value="SDP11487.1"/>
    <property type="molecule type" value="Genomic_DNA"/>
</dbReference>
<gene>
    <name evidence="2" type="ORF">SAMN05192558_106369</name>
</gene>
<reference evidence="3" key="1">
    <citation type="submission" date="2016-10" db="EMBL/GenBank/DDBJ databases">
        <authorList>
            <person name="Varghese N."/>
            <person name="Submissions S."/>
        </authorList>
    </citation>
    <scope>NUCLEOTIDE SEQUENCE [LARGE SCALE GENOMIC DNA]</scope>
    <source>
        <strain evidence="3">IBRC-M 10655</strain>
    </source>
</reference>
<feature type="signal peptide" evidence="1">
    <location>
        <begin position="1"/>
        <end position="26"/>
    </location>
</feature>
<protein>
    <submittedName>
        <fullName evidence="2">Uncharacterized protein</fullName>
    </submittedName>
</protein>
<keyword evidence="1" id="KW-0732">Signal</keyword>
<sequence length="265" mass="29259">MVRWSRRNRCLAAVLPLVVAAGCWHDDDPVVTTTVTTPSTATVSPTLQAICQPLILEGRLPAFITACQYPDTEMKIENVSTVMLTVSAPNAVVRVSSGQIESLADAVRADLTVSATLPFGVHRLPPRATARVTFINGPPRVHIDFDQVAFSQYAADVLVKWVEKRLSGPGLALSKSFASCAKEIGEVWEREARQGKQYTPIEVFIFDAALIYRACSSFVRDVEKHAQVPPPATWTAELRSVAKEYPTTFVDDAFKYVRRLLLAWK</sequence>
<dbReference type="PROSITE" id="PS51257">
    <property type="entry name" value="PROKAR_LIPOPROTEIN"/>
    <property type="match status" value="1"/>
</dbReference>
<name>A0A1H0Q216_9PSEU</name>
<evidence type="ECO:0000313" key="3">
    <source>
        <dbReference type="Proteomes" id="UP000199651"/>
    </source>
</evidence>
<accession>A0A1H0Q216</accession>
<evidence type="ECO:0000256" key="1">
    <source>
        <dbReference type="SAM" id="SignalP"/>
    </source>
</evidence>
<organism evidence="2 3">
    <name type="scientific">Actinokineospora alba</name>
    <dbReference type="NCBI Taxonomy" id="504798"/>
    <lineage>
        <taxon>Bacteria</taxon>
        <taxon>Bacillati</taxon>
        <taxon>Actinomycetota</taxon>
        <taxon>Actinomycetes</taxon>
        <taxon>Pseudonocardiales</taxon>
        <taxon>Pseudonocardiaceae</taxon>
        <taxon>Actinokineospora</taxon>
    </lineage>
</organism>
<proteinExistence type="predicted"/>
<keyword evidence="3" id="KW-1185">Reference proteome</keyword>
<feature type="chain" id="PRO_5011490148" evidence="1">
    <location>
        <begin position="27"/>
        <end position="265"/>
    </location>
</feature>